<dbReference type="NCBIfam" id="TIGR00425">
    <property type="entry name" value="CBF5"/>
    <property type="match status" value="1"/>
</dbReference>
<evidence type="ECO:0000313" key="8">
    <source>
        <dbReference type="EMBL" id="PWB86050.1"/>
    </source>
</evidence>
<dbReference type="InterPro" id="IPR026326">
    <property type="entry name" value="TruB_arch"/>
</dbReference>
<dbReference type="GO" id="GO:0031118">
    <property type="term" value="P:rRNA pseudouridine synthesis"/>
    <property type="evidence" value="ECO:0007669"/>
    <property type="project" value="TreeGrafter"/>
</dbReference>
<evidence type="ECO:0000256" key="2">
    <source>
        <dbReference type="ARBA" id="ARBA00023235"/>
    </source>
</evidence>
<comment type="similarity">
    <text evidence="4 5">Belongs to the pseudouridine synthase TruB family. Type 2 subfamily.</text>
</comment>
<dbReference type="FunFam" id="3.30.2350.10:FF:000001">
    <property type="entry name" value="H/ACA ribonucleoprotein complex subunit CBF5"/>
    <property type="match status" value="1"/>
</dbReference>
<protein>
    <recommendedName>
        <fullName evidence="5">Probable tRNA pseudouridine synthase B</fullName>
        <ecNumber evidence="5">5.4.99.25</ecNumber>
    </recommendedName>
    <alternativeName>
        <fullName evidence="5">tRNA pseudouridine(55) synthase</fullName>
        <shortName evidence="5">Psi55 synthase</shortName>
    </alternativeName>
    <alternativeName>
        <fullName evidence="5">tRNA pseudouridylate synthase</fullName>
    </alternativeName>
    <alternativeName>
        <fullName evidence="5">tRNA-uridine isomerase</fullName>
    </alternativeName>
</protein>
<accession>A0A2U1S7H8</accession>
<dbReference type="CDD" id="cd02572">
    <property type="entry name" value="PseudoU_synth_hDyskerin"/>
    <property type="match status" value="1"/>
</dbReference>
<feature type="active site" description="Nucleophile" evidence="5">
    <location>
        <position position="68"/>
    </location>
</feature>
<dbReference type="GO" id="GO:0160148">
    <property type="term" value="F:tRNA pseudouridine(55) synthase activity"/>
    <property type="evidence" value="ECO:0007669"/>
    <property type="project" value="UniProtKB-EC"/>
</dbReference>
<evidence type="ECO:0000259" key="7">
    <source>
        <dbReference type="SMART" id="SM01136"/>
    </source>
</evidence>
<reference evidence="8 9" key="1">
    <citation type="submission" date="2017-03" db="EMBL/GenBank/DDBJ databases">
        <title>Genome sequence of Methanobrevibacter wosei.</title>
        <authorList>
            <person name="Poehlein A."/>
            <person name="Seedorf H."/>
            <person name="Daniel R."/>
        </authorList>
    </citation>
    <scope>NUCLEOTIDE SEQUENCE [LARGE SCALE GENOMIC DNA]</scope>
    <source>
        <strain evidence="8 9">DSM 11979</strain>
    </source>
</reference>
<dbReference type="EC" id="5.4.99.25" evidence="5"/>
<dbReference type="AlphaFoldDB" id="A0A2U1S7H8"/>
<dbReference type="PANTHER" id="PTHR23127:SF0">
    <property type="entry name" value="H_ACA RIBONUCLEOPROTEIN COMPLEX SUBUNIT DKC1"/>
    <property type="match status" value="1"/>
</dbReference>
<name>A0A2U1S7H8_9EURY</name>
<dbReference type="GO" id="GO:0000495">
    <property type="term" value="P:box H/ACA sno(s)RNA 3'-end processing"/>
    <property type="evidence" value="ECO:0007669"/>
    <property type="project" value="TreeGrafter"/>
</dbReference>
<dbReference type="InterPro" id="IPR032819">
    <property type="entry name" value="TruB_C"/>
</dbReference>
<evidence type="ECO:0000313" key="9">
    <source>
        <dbReference type="Proteomes" id="UP000245577"/>
    </source>
</evidence>
<dbReference type="Pfam" id="PF01509">
    <property type="entry name" value="TruB_N"/>
    <property type="match status" value="1"/>
</dbReference>
<dbReference type="GO" id="GO:0031119">
    <property type="term" value="P:tRNA pseudouridine synthesis"/>
    <property type="evidence" value="ECO:0007669"/>
    <property type="project" value="UniProtKB-UniRule"/>
</dbReference>
<dbReference type="GO" id="GO:0003723">
    <property type="term" value="F:RNA binding"/>
    <property type="evidence" value="ECO:0007669"/>
    <property type="project" value="InterPro"/>
</dbReference>
<comment type="catalytic activity">
    <reaction evidence="5">
        <text>uridine(55) in tRNA = pseudouridine(55) in tRNA</text>
        <dbReference type="Rhea" id="RHEA:42532"/>
        <dbReference type="Rhea" id="RHEA-COMP:10101"/>
        <dbReference type="Rhea" id="RHEA-COMP:10102"/>
        <dbReference type="ChEBI" id="CHEBI:65314"/>
        <dbReference type="ChEBI" id="CHEBI:65315"/>
        <dbReference type="EC" id="5.4.99.25"/>
    </reaction>
</comment>
<organism evidence="8 9">
    <name type="scientific">Methanobrevibacter woesei</name>
    <dbReference type="NCBI Taxonomy" id="190976"/>
    <lineage>
        <taxon>Archaea</taxon>
        <taxon>Methanobacteriati</taxon>
        <taxon>Methanobacteriota</taxon>
        <taxon>Methanomada group</taxon>
        <taxon>Methanobacteria</taxon>
        <taxon>Methanobacteriales</taxon>
        <taxon>Methanobacteriaceae</taxon>
        <taxon>Methanobrevibacter</taxon>
    </lineage>
</organism>
<comment type="caution">
    <text evidence="8">The sequence shown here is derived from an EMBL/GenBank/DDBJ whole genome shotgun (WGS) entry which is preliminary data.</text>
</comment>
<dbReference type="SUPFAM" id="SSF88697">
    <property type="entry name" value="PUA domain-like"/>
    <property type="match status" value="1"/>
</dbReference>
<dbReference type="InterPro" id="IPR036974">
    <property type="entry name" value="PUA_sf"/>
</dbReference>
<dbReference type="InterPro" id="IPR004802">
    <property type="entry name" value="tRNA_PsdUridine_synth_B_fam"/>
</dbReference>
<dbReference type="Pfam" id="PF01472">
    <property type="entry name" value="PUA"/>
    <property type="match status" value="1"/>
</dbReference>
<keyword evidence="1 5" id="KW-0819">tRNA processing</keyword>
<feature type="domain" description="Dyskerin-like" evidence="7">
    <location>
        <begin position="1"/>
        <end position="49"/>
    </location>
</feature>
<evidence type="ECO:0000259" key="6">
    <source>
        <dbReference type="SMART" id="SM00359"/>
    </source>
</evidence>
<dbReference type="GO" id="GO:1990481">
    <property type="term" value="P:mRNA pseudouridine synthesis"/>
    <property type="evidence" value="ECO:0007669"/>
    <property type="project" value="TreeGrafter"/>
</dbReference>
<dbReference type="PROSITE" id="PS50890">
    <property type="entry name" value="PUA"/>
    <property type="match status" value="1"/>
</dbReference>
<proteinExistence type="inferred from homology"/>
<dbReference type="SUPFAM" id="SSF55120">
    <property type="entry name" value="Pseudouridine synthase"/>
    <property type="match status" value="1"/>
</dbReference>
<dbReference type="InterPro" id="IPR012960">
    <property type="entry name" value="Dyskerin-like"/>
</dbReference>
<dbReference type="InterPro" id="IPR004521">
    <property type="entry name" value="Uncharacterised_CHP00451"/>
</dbReference>
<dbReference type="Gene3D" id="3.30.2350.10">
    <property type="entry name" value="Pseudouridine synthase"/>
    <property type="match status" value="1"/>
</dbReference>
<dbReference type="SMART" id="SM00359">
    <property type="entry name" value="PUA"/>
    <property type="match status" value="1"/>
</dbReference>
<dbReference type="InterPro" id="IPR015947">
    <property type="entry name" value="PUA-like_sf"/>
</dbReference>
<dbReference type="NCBIfam" id="NF003280">
    <property type="entry name" value="PRK04270.1"/>
    <property type="match status" value="1"/>
</dbReference>
<sequence length="321" mass="35707">MKSTLLTKSLSFTNPDFGCKPEERPIEEYISNAVINLDKTSGPTSHEIDAWVKRILHCEKTGHSGTLDPKVTGVLPVGIDNATRAIQLLLSAPKEYVCLMNLHKEVPEEDIRRVFNEFTGKIYQLPPVKSAVKRELRARNIYYSTIYEIDGRDVLFRIGCESGTYVRTYCHNIGEALVVGAHMAELRRTQAGSFNEKKNLVTLQDLTDAYYFYKEDGDESFLRETLMPMEVVADHLPKIIVKDSAVDAICHGADLASGGVSKLSDNIQKNSLVVIESLKGELIASGNALASSNEILESQSGFVVETSSVYMKPGVYPRLWK</sequence>
<dbReference type="OrthoDB" id="35866at2157"/>
<keyword evidence="2 5" id="KW-0413">Isomerase</keyword>
<dbReference type="NCBIfam" id="TIGR00451">
    <property type="entry name" value="unchar_dom_2"/>
    <property type="match status" value="1"/>
</dbReference>
<dbReference type="InterPro" id="IPR002478">
    <property type="entry name" value="PUA"/>
</dbReference>
<gene>
    <name evidence="5 8" type="primary">truB</name>
    <name evidence="8" type="ORF">MBBWO_09030</name>
</gene>
<dbReference type="InterPro" id="IPR020103">
    <property type="entry name" value="PsdUridine_synth_cat_dom_sf"/>
</dbReference>
<evidence type="ECO:0000256" key="5">
    <source>
        <dbReference type="HAMAP-Rule" id="MF_01081"/>
    </source>
</evidence>
<dbReference type="Proteomes" id="UP000245577">
    <property type="component" value="Unassembled WGS sequence"/>
</dbReference>
<keyword evidence="9" id="KW-1185">Reference proteome</keyword>
<dbReference type="Pfam" id="PF16198">
    <property type="entry name" value="TruB_C_2"/>
    <property type="match status" value="1"/>
</dbReference>
<dbReference type="Pfam" id="PF08068">
    <property type="entry name" value="DKCLD"/>
    <property type="match status" value="1"/>
</dbReference>
<feature type="domain" description="PUA" evidence="6">
    <location>
        <begin position="237"/>
        <end position="311"/>
    </location>
</feature>
<dbReference type="Gene3D" id="2.30.130.10">
    <property type="entry name" value="PUA domain"/>
    <property type="match status" value="1"/>
</dbReference>
<evidence type="ECO:0000256" key="1">
    <source>
        <dbReference type="ARBA" id="ARBA00022694"/>
    </source>
</evidence>
<dbReference type="SMART" id="SM01136">
    <property type="entry name" value="DKCLD"/>
    <property type="match status" value="1"/>
</dbReference>
<dbReference type="PANTHER" id="PTHR23127">
    <property type="entry name" value="CENTROMERE/MICROTUBULE BINDING PROTEIN CBF5"/>
    <property type="match status" value="1"/>
</dbReference>
<dbReference type="HAMAP" id="MF_01081">
    <property type="entry name" value="TruB_arch"/>
    <property type="match status" value="1"/>
</dbReference>
<dbReference type="RefSeq" id="WP_116669689.1">
    <property type="nucleotide sequence ID" value="NZ_CBCSUN010000008.1"/>
</dbReference>
<comment type="function">
    <text evidence="3 5">Could be responsible for synthesis of pseudouridine from uracil-55 in the psi GC loop of transfer RNAs.</text>
</comment>
<dbReference type="CDD" id="cd21148">
    <property type="entry name" value="PUA_Cbf5"/>
    <property type="match status" value="1"/>
</dbReference>
<evidence type="ECO:0000256" key="3">
    <source>
        <dbReference type="ARBA" id="ARBA00060072"/>
    </source>
</evidence>
<evidence type="ECO:0000256" key="4">
    <source>
        <dbReference type="ARBA" id="ARBA00060775"/>
    </source>
</evidence>
<dbReference type="InterPro" id="IPR002501">
    <property type="entry name" value="PsdUridine_synth_N"/>
</dbReference>
<dbReference type="EMBL" id="MZGU01000004">
    <property type="protein sequence ID" value="PWB86050.1"/>
    <property type="molecule type" value="Genomic_DNA"/>
</dbReference>
<dbReference type="GO" id="GO:0031120">
    <property type="term" value="P:snRNA pseudouridine synthesis"/>
    <property type="evidence" value="ECO:0007669"/>
    <property type="project" value="TreeGrafter"/>
</dbReference>